<evidence type="ECO:0000313" key="1">
    <source>
        <dbReference type="EMBL" id="MPC24701.1"/>
    </source>
</evidence>
<comment type="caution">
    <text evidence="1">The sequence shown here is derived from an EMBL/GenBank/DDBJ whole genome shotgun (WGS) entry which is preliminary data.</text>
</comment>
<proteinExistence type="predicted"/>
<dbReference type="Proteomes" id="UP000324222">
    <property type="component" value="Unassembled WGS sequence"/>
</dbReference>
<keyword evidence="2" id="KW-1185">Reference proteome</keyword>
<organism evidence="1 2">
    <name type="scientific">Portunus trituberculatus</name>
    <name type="common">Swimming crab</name>
    <name type="synonym">Neptunus trituberculatus</name>
    <dbReference type="NCBI Taxonomy" id="210409"/>
    <lineage>
        <taxon>Eukaryota</taxon>
        <taxon>Metazoa</taxon>
        <taxon>Ecdysozoa</taxon>
        <taxon>Arthropoda</taxon>
        <taxon>Crustacea</taxon>
        <taxon>Multicrustacea</taxon>
        <taxon>Malacostraca</taxon>
        <taxon>Eumalacostraca</taxon>
        <taxon>Eucarida</taxon>
        <taxon>Decapoda</taxon>
        <taxon>Pleocyemata</taxon>
        <taxon>Brachyura</taxon>
        <taxon>Eubrachyura</taxon>
        <taxon>Portunoidea</taxon>
        <taxon>Portunidae</taxon>
        <taxon>Portuninae</taxon>
        <taxon>Portunus</taxon>
    </lineage>
</organism>
<dbReference type="EMBL" id="VSRR010001363">
    <property type="protein sequence ID" value="MPC24701.1"/>
    <property type="molecule type" value="Genomic_DNA"/>
</dbReference>
<gene>
    <name evidence="1" type="ORF">E2C01_017789</name>
</gene>
<name>A0A5B7DSW7_PORTR</name>
<protein>
    <submittedName>
        <fullName evidence="1">Uncharacterized protein</fullName>
    </submittedName>
</protein>
<dbReference type="AlphaFoldDB" id="A0A5B7DSW7"/>
<accession>A0A5B7DSW7</accession>
<sequence length="102" mass="11455">MIRASSSEARLKTRASSSVARLKMRASSNVARLKTIASSSVARLKTHAIKAVNPFLKRVPREEQDVFLMDCLNELARLKTKRNDGKMVARYSLMVAHLQRGE</sequence>
<evidence type="ECO:0000313" key="2">
    <source>
        <dbReference type="Proteomes" id="UP000324222"/>
    </source>
</evidence>
<reference evidence="1 2" key="1">
    <citation type="submission" date="2019-05" db="EMBL/GenBank/DDBJ databases">
        <title>Another draft genome of Portunus trituberculatus and its Hox gene families provides insights of decapod evolution.</title>
        <authorList>
            <person name="Jeong J.-H."/>
            <person name="Song I."/>
            <person name="Kim S."/>
            <person name="Choi T."/>
            <person name="Kim D."/>
            <person name="Ryu S."/>
            <person name="Kim W."/>
        </authorList>
    </citation>
    <scope>NUCLEOTIDE SEQUENCE [LARGE SCALE GENOMIC DNA]</scope>
    <source>
        <tissue evidence="1">Muscle</tissue>
    </source>
</reference>
<dbReference type="OrthoDB" id="66144at2759"/>